<dbReference type="Proteomes" id="UP000178370">
    <property type="component" value="Unassembled WGS sequence"/>
</dbReference>
<evidence type="ECO:0008006" key="4">
    <source>
        <dbReference type="Google" id="ProtNLM"/>
    </source>
</evidence>
<dbReference type="AlphaFoldDB" id="A0A1F6CML5"/>
<dbReference type="EMBL" id="MFKV01000015">
    <property type="protein sequence ID" value="OGG50280.1"/>
    <property type="molecule type" value="Genomic_DNA"/>
</dbReference>
<keyword evidence="1" id="KW-1133">Transmembrane helix</keyword>
<dbReference type="STRING" id="1798482.A2763_01275"/>
<evidence type="ECO:0000313" key="2">
    <source>
        <dbReference type="EMBL" id="OGG50280.1"/>
    </source>
</evidence>
<feature type="transmembrane region" description="Helical" evidence="1">
    <location>
        <begin position="7"/>
        <end position="29"/>
    </location>
</feature>
<sequence>MIGIISAFFAPWFVPAACIVFLCICYPAWEVLLIALLMDLLWLPGAGFSVPYFLVGSIALVWLCAPLRSQFLST</sequence>
<comment type="caution">
    <text evidence="2">The sequence shown here is derived from an EMBL/GenBank/DDBJ whole genome shotgun (WGS) entry which is preliminary data.</text>
</comment>
<feature type="transmembrane region" description="Helical" evidence="1">
    <location>
        <begin position="41"/>
        <end position="65"/>
    </location>
</feature>
<evidence type="ECO:0000256" key="1">
    <source>
        <dbReference type="SAM" id="Phobius"/>
    </source>
</evidence>
<organism evidence="2 3">
    <name type="scientific">Candidatus Kaiserbacteria bacterium RIFCSPHIGHO2_01_FULL_54_36</name>
    <dbReference type="NCBI Taxonomy" id="1798482"/>
    <lineage>
        <taxon>Bacteria</taxon>
        <taxon>Candidatus Kaiseribacteriota</taxon>
    </lineage>
</organism>
<keyword evidence="1" id="KW-0812">Transmembrane</keyword>
<evidence type="ECO:0000313" key="3">
    <source>
        <dbReference type="Proteomes" id="UP000178370"/>
    </source>
</evidence>
<gene>
    <name evidence="2" type="ORF">A2763_01275</name>
</gene>
<accession>A0A1F6CML5</accession>
<keyword evidence="1" id="KW-0472">Membrane</keyword>
<protein>
    <recommendedName>
        <fullName evidence="4">ComEC/Rec2-related protein domain-containing protein</fullName>
    </recommendedName>
</protein>
<name>A0A1F6CML5_9BACT</name>
<proteinExistence type="predicted"/>
<reference evidence="2 3" key="1">
    <citation type="journal article" date="2016" name="Nat. Commun.">
        <title>Thousands of microbial genomes shed light on interconnected biogeochemical processes in an aquifer system.</title>
        <authorList>
            <person name="Anantharaman K."/>
            <person name="Brown C.T."/>
            <person name="Hug L.A."/>
            <person name="Sharon I."/>
            <person name="Castelle C.J."/>
            <person name="Probst A.J."/>
            <person name="Thomas B.C."/>
            <person name="Singh A."/>
            <person name="Wilkins M.J."/>
            <person name="Karaoz U."/>
            <person name="Brodie E.L."/>
            <person name="Williams K.H."/>
            <person name="Hubbard S.S."/>
            <person name="Banfield J.F."/>
        </authorList>
    </citation>
    <scope>NUCLEOTIDE SEQUENCE [LARGE SCALE GENOMIC DNA]</scope>
</reference>